<feature type="region of interest" description="Disordered" evidence="5">
    <location>
        <begin position="346"/>
        <end position="367"/>
    </location>
</feature>
<dbReference type="Proteomes" id="UP000466442">
    <property type="component" value="Linkage Group LG5"/>
</dbReference>
<dbReference type="PROSITE" id="PS50294">
    <property type="entry name" value="WD_REPEATS_REGION"/>
    <property type="match status" value="1"/>
</dbReference>
<sequence length="986" mass="109906">MMESMRYAHNEGHTDVCYSDDSKFLITCGSEGDVRVWNSVDDVDQQDLCVGERAWAVAQKGSSLYVGTDNNTVQIYTFPKLTNDGIISRFTAPTTQIVVSDDGKTVAACSCDMEIHVVDVDSMQSTNLIDHKGPVLSISLDPQHKYLVSSGCDGVVKVWLISSRDIIKQWDGIKKSNSFENSEVLCRMDFDPAGQLLAIPFGEVVKVFERDSWNQVKTFSNFSSSDFNISKFSPCGKLLAAGTTSGCLFVWELSSERLIKEESNLSKHAITGLSWKGDSRSFVICNAMGQLGSLDVPETSFVHAERETSPSPNLDDVPIPEPVFDDDDDDDDNVISLEKIKSQTAFHGSQTSLASKSPRSDDDRSVAGSVKYRSPVTELQEPFQPSSTPQHLQQRFMVWNGCGIVRQFNTEGVDDIDIEYHDTTRNHGLRLNNVAGHTMAALTTQVAVLACPKSEDGAPSKLVCVIMKAWDGSKEWDCSMPDNEEIIGVAAGEGWVAAICDSLILRLFTLDGTQVDITSVPGPFVSACGSGQHLTIVFHSGVGVESQQSMYYSEIVVDPFSKLMSTVSTKPLPMTPKSLLRWVGYTDERSLCSLDSFGMLRLLYRDHWRPICSLDNQFKSKFDHYFVVGVSEMAQNIRCILCKGSFYPPVLPKPLVNEIKWQIPLCELESEKGKLEEEYLRNRIVVANLNDDSLITAEDKSAVEKTISITVMKLFALACRSGLESRALTLCESMPTVDVVKLASKYAAKIGRQHLASKVNDVASTMTLTSYPIRDDVTSLRTRDRTPERPVADDVYSQDMFEDSQPVTKEKENLIQKMQQLQKKKKESVSPKPMRILKAGNPFRKAQESDSRNNVSLNDSTSDSKLTFMEWYDENRSRLQDENPLLKEGELAVAAMKQYRQRLLQTPSNPLDELSQSSNKSESQPKQKKTSDVTVEVPKKKRSVEEPPVDSEPRKRKADSQEEEGKPKKKPNSFSKLKAFSFTKNT</sequence>
<dbReference type="GO" id="GO:0006281">
    <property type="term" value="P:DNA repair"/>
    <property type="evidence" value="ECO:0007669"/>
    <property type="project" value="TreeGrafter"/>
</dbReference>
<dbReference type="Pfam" id="PF20946">
    <property type="entry name" value="Ctf4_C"/>
    <property type="match status" value="1"/>
</dbReference>
<accession>A0A6A4JUX5</accession>
<evidence type="ECO:0000256" key="4">
    <source>
        <dbReference type="ARBA" id="ARBA00023242"/>
    </source>
</evidence>
<keyword evidence="4" id="KW-0539">Nucleus</keyword>
<evidence type="ECO:0000259" key="7">
    <source>
        <dbReference type="Pfam" id="PF20946"/>
    </source>
</evidence>
<feature type="compositionally biased region" description="Acidic residues" evidence="5">
    <location>
        <begin position="323"/>
        <end position="333"/>
    </location>
</feature>
<dbReference type="GO" id="GO:0043596">
    <property type="term" value="C:nuclear replication fork"/>
    <property type="evidence" value="ECO:0007669"/>
    <property type="project" value="TreeGrafter"/>
</dbReference>
<evidence type="ECO:0008006" key="11">
    <source>
        <dbReference type="Google" id="ProtNLM"/>
    </source>
</evidence>
<dbReference type="InterPro" id="IPR022100">
    <property type="entry name" value="WDHD1/CFT4_beta-prop_2nd"/>
</dbReference>
<dbReference type="AlphaFoldDB" id="A0A6A4JUX5"/>
<dbReference type="EMBL" id="WIXP02000005">
    <property type="protein sequence ID" value="KAF6210269.1"/>
    <property type="molecule type" value="Genomic_DNA"/>
</dbReference>
<evidence type="ECO:0000256" key="1">
    <source>
        <dbReference type="ARBA" id="ARBA00004123"/>
    </source>
</evidence>
<keyword evidence="3" id="KW-0677">Repeat</keyword>
<dbReference type="Pfam" id="PF12341">
    <property type="entry name" value="Mcl1_mid"/>
    <property type="match status" value="1"/>
</dbReference>
<evidence type="ECO:0000313" key="10">
    <source>
        <dbReference type="Proteomes" id="UP000466442"/>
    </source>
</evidence>
<feature type="domain" description="WDHD1/CFT4 second beta-propeller" evidence="6">
    <location>
        <begin position="381"/>
        <end position="665"/>
    </location>
</feature>
<dbReference type="OrthoDB" id="427368at2759"/>
<evidence type="ECO:0000256" key="5">
    <source>
        <dbReference type="SAM" id="MobiDB-lite"/>
    </source>
</evidence>
<proteinExistence type="predicted"/>
<dbReference type="InterPro" id="IPR036322">
    <property type="entry name" value="WD40_repeat_dom_sf"/>
</dbReference>
<feature type="region of interest" description="Disordered" evidence="5">
    <location>
        <begin position="301"/>
        <end position="333"/>
    </location>
</feature>
<dbReference type="PANTHER" id="PTHR19932:SF10">
    <property type="entry name" value="WD REPEAT AND HMG-BOX DNA-BINDING PROTEIN 1"/>
    <property type="match status" value="1"/>
</dbReference>
<feature type="domain" description="WDHD1 first WD40" evidence="8">
    <location>
        <begin position="6"/>
        <end position="292"/>
    </location>
</feature>
<dbReference type="InterPro" id="IPR057646">
    <property type="entry name" value="WD40_WDHD1_1st"/>
</dbReference>
<organism evidence="9 10">
    <name type="scientific">Apolygus lucorum</name>
    <name type="common">Small green plant bug</name>
    <name type="synonym">Lygocoris lucorum</name>
    <dbReference type="NCBI Taxonomy" id="248454"/>
    <lineage>
        <taxon>Eukaryota</taxon>
        <taxon>Metazoa</taxon>
        <taxon>Ecdysozoa</taxon>
        <taxon>Arthropoda</taxon>
        <taxon>Hexapoda</taxon>
        <taxon>Insecta</taxon>
        <taxon>Pterygota</taxon>
        <taxon>Neoptera</taxon>
        <taxon>Paraneoptera</taxon>
        <taxon>Hemiptera</taxon>
        <taxon>Heteroptera</taxon>
        <taxon>Panheteroptera</taxon>
        <taxon>Cimicomorpha</taxon>
        <taxon>Miridae</taxon>
        <taxon>Mirini</taxon>
        <taxon>Apolygus</taxon>
    </lineage>
</organism>
<keyword evidence="2" id="KW-0853">WD repeat</keyword>
<evidence type="ECO:0000256" key="3">
    <source>
        <dbReference type="ARBA" id="ARBA00022737"/>
    </source>
</evidence>
<feature type="compositionally biased region" description="Polar residues" evidence="5">
    <location>
        <begin position="906"/>
        <end position="922"/>
    </location>
</feature>
<dbReference type="InterPro" id="IPR048591">
    <property type="entry name" value="WDHD1/CFT4_hel"/>
</dbReference>
<dbReference type="PANTHER" id="PTHR19932">
    <property type="entry name" value="WD REPEAT AND HMG-BOX DNA BINDING PROTEIN"/>
    <property type="match status" value="1"/>
</dbReference>
<keyword evidence="10" id="KW-1185">Reference proteome</keyword>
<dbReference type="GO" id="GO:0003682">
    <property type="term" value="F:chromatin binding"/>
    <property type="evidence" value="ECO:0007669"/>
    <property type="project" value="TreeGrafter"/>
</dbReference>
<dbReference type="GO" id="GO:0000278">
    <property type="term" value="P:mitotic cell cycle"/>
    <property type="evidence" value="ECO:0007669"/>
    <property type="project" value="TreeGrafter"/>
</dbReference>
<dbReference type="InterPro" id="IPR001680">
    <property type="entry name" value="WD40_rpt"/>
</dbReference>
<reference evidence="9" key="1">
    <citation type="journal article" date="2021" name="Mol. Ecol. Resour.">
        <title>Apolygus lucorum genome provides insights into omnivorousness and mesophyll feeding.</title>
        <authorList>
            <person name="Liu Y."/>
            <person name="Liu H."/>
            <person name="Wang H."/>
            <person name="Huang T."/>
            <person name="Liu B."/>
            <person name="Yang B."/>
            <person name="Yin L."/>
            <person name="Li B."/>
            <person name="Zhang Y."/>
            <person name="Zhang S."/>
            <person name="Jiang F."/>
            <person name="Zhang X."/>
            <person name="Ren Y."/>
            <person name="Wang B."/>
            <person name="Wang S."/>
            <person name="Lu Y."/>
            <person name="Wu K."/>
            <person name="Fan W."/>
            <person name="Wang G."/>
        </authorList>
    </citation>
    <scope>NUCLEOTIDE SEQUENCE</scope>
    <source>
        <strain evidence="9">12Hb</strain>
    </source>
</reference>
<protein>
    <recommendedName>
        <fullName evidence="11">WD repeat-containing protein 55 homolog</fullName>
    </recommendedName>
</protein>
<feature type="compositionally biased region" description="Polar residues" evidence="5">
    <location>
        <begin position="852"/>
        <end position="861"/>
    </location>
</feature>
<comment type="caution">
    <text evidence="9">The sequence shown here is derived from an EMBL/GenBank/DDBJ whole genome shotgun (WGS) entry which is preliminary data.</text>
</comment>
<evidence type="ECO:0000259" key="6">
    <source>
        <dbReference type="Pfam" id="PF12341"/>
    </source>
</evidence>
<dbReference type="Pfam" id="PF24817">
    <property type="entry name" value="WD40_WDHD1_1st"/>
    <property type="match status" value="1"/>
</dbReference>
<dbReference type="PROSITE" id="PS50082">
    <property type="entry name" value="WD_REPEATS_2"/>
    <property type="match status" value="2"/>
</dbReference>
<feature type="compositionally biased region" description="Polar residues" evidence="5">
    <location>
        <begin position="346"/>
        <end position="357"/>
    </location>
</feature>
<name>A0A6A4JUX5_APOLU</name>
<dbReference type="InterPro" id="IPR015943">
    <property type="entry name" value="WD40/YVTN_repeat-like_dom_sf"/>
</dbReference>
<gene>
    <name evidence="9" type="ORF">GE061_013373</name>
</gene>
<feature type="region of interest" description="Disordered" evidence="5">
    <location>
        <begin position="906"/>
        <end position="986"/>
    </location>
</feature>
<dbReference type="SUPFAM" id="SSF50978">
    <property type="entry name" value="WD40 repeat-like"/>
    <property type="match status" value="1"/>
</dbReference>
<feature type="domain" description="WDHD1/CFT4 helical bundle" evidence="7">
    <location>
        <begin position="673"/>
        <end position="765"/>
    </location>
</feature>
<dbReference type="SMART" id="SM00320">
    <property type="entry name" value="WD40"/>
    <property type="match status" value="4"/>
</dbReference>
<evidence type="ECO:0000259" key="8">
    <source>
        <dbReference type="Pfam" id="PF24817"/>
    </source>
</evidence>
<comment type="subcellular location">
    <subcellularLocation>
        <location evidence="1">Nucleus</location>
    </subcellularLocation>
</comment>
<dbReference type="GO" id="GO:0006261">
    <property type="term" value="P:DNA-templated DNA replication"/>
    <property type="evidence" value="ECO:0007669"/>
    <property type="project" value="TreeGrafter"/>
</dbReference>
<feature type="region of interest" description="Disordered" evidence="5">
    <location>
        <begin position="820"/>
        <end position="861"/>
    </location>
</feature>
<evidence type="ECO:0000313" key="9">
    <source>
        <dbReference type="EMBL" id="KAF6210269.1"/>
    </source>
</evidence>
<dbReference type="Gene3D" id="2.130.10.10">
    <property type="entry name" value="YVTN repeat-like/Quinoprotein amine dehydrogenase"/>
    <property type="match status" value="2"/>
</dbReference>
<evidence type="ECO:0000256" key="2">
    <source>
        <dbReference type="ARBA" id="ARBA00022574"/>
    </source>
</evidence>